<evidence type="ECO:0000313" key="3">
    <source>
        <dbReference type="Proteomes" id="UP000194127"/>
    </source>
</evidence>
<dbReference type="EMBL" id="KZ110592">
    <property type="protein sequence ID" value="OSX65815.1"/>
    <property type="molecule type" value="Genomic_DNA"/>
</dbReference>
<dbReference type="InterPro" id="IPR012340">
    <property type="entry name" value="NA-bd_OB-fold"/>
</dbReference>
<dbReference type="SUPFAM" id="SSF50249">
    <property type="entry name" value="Nucleic acid-binding proteins"/>
    <property type="match status" value="1"/>
</dbReference>
<keyword evidence="3" id="KW-1185">Reference proteome</keyword>
<evidence type="ECO:0000313" key="2">
    <source>
        <dbReference type="EMBL" id="OSX65815.1"/>
    </source>
</evidence>
<feature type="region of interest" description="Disordered" evidence="1">
    <location>
        <begin position="80"/>
        <end position="101"/>
    </location>
</feature>
<dbReference type="GeneID" id="36329263"/>
<reference evidence="2 3" key="1">
    <citation type="submission" date="2017-04" db="EMBL/GenBank/DDBJ databases">
        <title>Genome Sequence of the Model Brown-Rot Fungus Postia placenta SB12.</title>
        <authorList>
            <consortium name="DOE Joint Genome Institute"/>
            <person name="Gaskell J."/>
            <person name="Kersten P."/>
            <person name="Larrondo L.F."/>
            <person name="Canessa P."/>
            <person name="Martinez D."/>
            <person name="Hibbett D."/>
            <person name="Schmoll M."/>
            <person name="Kubicek C.P."/>
            <person name="Martinez A.T."/>
            <person name="Yadav J."/>
            <person name="Master E."/>
            <person name="Magnuson J.K."/>
            <person name="James T."/>
            <person name="Yaver D."/>
            <person name="Berka R."/>
            <person name="Labutti K."/>
            <person name="Lipzen A."/>
            <person name="Aerts A."/>
            <person name="Barry K."/>
            <person name="Henrissat B."/>
            <person name="Blanchette R."/>
            <person name="Grigoriev I."/>
            <person name="Cullen D."/>
        </authorList>
    </citation>
    <scope>NUCLEOTIDE SEQUENCE [LARGE SCALE GENOMIC DNA]</scope>
    <source>
        <strain evidence="2 3">MAD-698-R-SB12</strain>
    </source>
</reference>
<proteinExistence type="predicted"/>
<evidence type="ECO:0000256" key="1">
    <source>
        <dbReference type="SAM" id="MobiDB-lite"/>
    </source>
</evidence>
<organism evidence="2 3">
    <name type="scientific">Postia placenta MAD-698-R-SB12</name>
    <dbReference type="NCBI Taxonomy" id="670580"/>
    <lineage>
        <taxon>Eukaryota</taxon>
        <taxon>Fungi</taxon>
        <taxon>Dikarya</taxon>
        <taxon>Basidiomycota</taxon>
        <taxon>Agaricomycotina</taxon>
        <taxon>Agaricomycetes</taxon>
        <taxon>Polyporales</taxon>
        <taxon>Adustoporiaceae</taxon>
        <taxon>Rhodonia</taxon>
    </lineage>
</organism>
<dbReference type="Proteomes" id="UP000194127">
    <property type="component" value="Unassembled WGS sequence"/>
</dbReference>
<dbReference type="OrthoDB" id="2570580at2759"/>
<name>A0A1X6NAZ8_9APHY</name>
<protein>
    <recommendedName>
        <fullName evidence="4">OB domain-containing protein</fullName>
    </recommendedName>
</protein>
<dbReference type="AlphaFoldDB" id="A0A1X6NAZ8"/>
<gene>
    <name evidence="2" type="ORF">POSPLADRAFT_1133252</name>
</gene>
<evidence type="ECO:0008006" key="4">
    <source>
        <dbReference type="Google" id="ProtNLM"/>
    </source>
</evidence>
<dbReference type="Gene3D" id="2.40.50.140">
    <property type="entry name" value="Nucleic acid-binding proteins"/>
    <property type="match status" value="1"/>
</dbReference>
<dbReference type="RefSeq" id="XP_024342609.1">
    <property type="nucleotide sequence ID" value="XM_024484314.1"/>
</dbReference>
<accession>A0A1X6NAZ8</accession>
<sequence length="614" mass="67220">MFETVNLLKILIIQRKDHTFTLNHKKCTSVVEPPIALSSRLRALGRKHSDGSAAQGVGTLQVLGGQGAFHKHRGARAISQAASRVRSPKVGEQGGVRRGTYHPPAWPDGGIELEKARVVDSPALLHRYGRAHRRLAPINYREIEIVQSFLEKILVESRACKYIRPQMTEENVLDIKQGRLSRCIGFDATVFAFTGEWLAIFVIQISQNGCKAALGRRYINQSCCFVDTNTIGRDMILLRKTEFIKAWTHNPISEMTRHTGTDRRTTKTYRVFTGAPSAKDVSQPTSDYHWRTVSSKTPAYGFPPATLGAASLRISLLYQNIIFGESDEHPDDAVDDDIPLSGANRTDIRDFASLPTSDQTTAITWPATTLGGAASQSMLDSKVSFLRPSLGASRLRSQPETQETQGSASYNYSNESSIARFPSFHFNLHAVTSLSALFTEAQQHLARSGPVQKGSRKVMALAAVLEAEGPDTIRVKRGVDAGKEVSLLKLIIGDDDGAICKLTAWREVAESWGGADPDVPTSIKRGDVVLFENVLASWAPGSGVEPEREGAVPVSLSASPNLHSTLQICYRTMPCMPEDSRLRPDLRLGSSDAAVRRVTALVDWVEHTAGLSVK</sequence>
<dbReference type="STRING" id="670580.A0A1X6NAZ8"/>